<proteinExistence type="predicted"/>
<dbReference type="EMBL" id="CP034437">
    <property type="protein sequence ID" value="AZN41362.1"/>
    <property type="molecule type" value="Genomic_DNA"/>
</dbReference>
<keyword evidence="3" id="KW-1185">Reference proteome</keyword>
<feature type="domain" description="VOC" evidence="1">
    <location>
        <begin position="4"/>
        <end position="115"/>
    </location>
</feature>
<dbReference type="InterPro" id="IPR029068">
    <property type="entry name" value="Glyas_Bleomycin-R_OHBP_Dase"/>
</dbReference>
<accession>A0A3Q8X6B0</accession>
<dbReference type="Pfam" id="PF00903">
    <property type="entry name" value="Glyoxalase"/>
    <property type="match status" value="1"/>
</dbReference>
<dbReference type="AlphaFoldDB" id="A0A3Q8X6B0"/>
<dbReference type="Proteomes" id="UP000272528">
    <property type="component" value="Chromosome"/>
</dbReference>
<reference evidence="3" key="1">
    <citation type="submission" date="2018-12" db="EMBL/GenBank/DDBJ databases">
        <title>Genome sequence of Peanibacillus sp.</title>
        <authorList>
            <person name="Subramani G."/>
            <person name="Srinivasan S."/>
            <person name="Kim M.K."/>
        </authorList>
    </citation>
    <scope>NUCLEOTIDE SEQUENCE [LARGE SCALE GENOMIC DNA]</scope>
    <source>
        <strain evidence="3">18JY67-1</strain>
    </source>
</reference>
<dbReference type="Gene3D" id="3.10.180.10">
    <property type="entry name" value="2,3-Dihydroxybiphenyl 1,2-Dioxygenase, domain 1"/>
    <property type="match status" value="1"/>
</dbReference>
<dbReference type="InterPro" id="IPR037523">
    <property type="entry name" value="VOC_core"/>
</dbReference>
<evidence type="ECO:0000313" key="3">
    <source>
        <dbReference type="Proteomes" id="UP000272528"/>
    </source>
</evidence>
<dbReference type="OrthoDB" id="9799428at2"/>
<dbReference type="InterPro" id="IPR004360">
    <property type="entry name" value="Glyas_Fos-R_dOase_dom"/>
</dbReference>
<organism evidence="2 3">
    <name type="scientific">Paenibacillus albus</name>
    <dbReference type="NCBI Taxonomy" id="2495582"/>
    <lineage>
        <taxon>Bacteria</taxon>
        <taxon>Bacillati</taxon>
        <taxon>Bacillota</taxon>
        <taxon>Bacilli</taxon>
        <taxon>Bacillales</taxon>
        <taxon>Paenibacillaceae</taxon>
        <taxon>Paenibacillus</taxon>
    </lineage>
</organism>
<dbReference type="SUPFAM" id="SSF54593">
    <property type="entry name" value="Glyoxalase/Bleomycin resistance protein/Dihydroxybiphenyl dioxygenase"/>
    <property type="match status" value="1"/>
</dbReference>
<dbReference type="PANTHER" id="PTHR33993">
    <property type="entry name" value="GLYOXALASE-RELATED"/>
    <property type="match status" value="1"/>
</dbReference>
<gene>
    <name evidence="2" type="ORF">EJC50_18055</name>
</gene>
<dbReference type="PROSITE" id="PS51819">
    <property type="entry name" value="VOC"/>
    <property type="match status" value="1"/>
</dbReference>
<dbReference type="RefSeq" id="WP_126017069.1">
    <property type="nucleotide sequence ID" value="NZ_CP034437.1"/>
</dbReference>
<sequence>MIKGFGGVFWRTKNLEVVKQWYGDVLKLDINDWNGTIIKPEAGNETIFSFFTEDDSYFPTTQQVMLNFQVHNLDDTIKHLEQMGVPLAKKEEIGEFGKFVWIEDPEGRLIELWEK</sequence>
<protein>
    <submittedName>
        <fullName evidence="2">Glyoxalase</fullName>
    </submittedName>
</protein>
<name>A0A3Q8X6B0_9BACL</name>
<dbReference type="PANTHER" id="PTHR33993:SF5">
    <property type="entry name" value="GLYOXALASE"/>
    <property type="match status" value="1"/>
</dbReference>
<evidence type="ECO:0000259" key="1">
    <source>
        <dbReference type="PROSITE" id="PS51819"/>
    </source>
</evidence>
<dbReference type="KEGG" id="palb:EJC50_18055"/>
<dbReference type="InterPro" id="IPR052164">
    <property type="entry name" value="Anthracycline_SecMetBiosynth"/>
</dbReference>
<evidence type="ECO:0000313" key="2">
    <source>
        <dbReference type="EMBL" id="AZN41362.1"/>
    </source>
</evidence>